<keyword evidence="2" id="KW-1185">Reference proteome</keyword>
<name>A0AAV6K9E3_9ERIC</name>
<evidence type="ECO:0000313" key="1">
    <source>
        <dbReference type="EMBL" id="KAG5548975.1"/>
    </source>
</evidence>
<dbReference type="Proteomes" id="UP000823749">
    <property type="component" value="Chromosome 5"/>
</dbReference>
<accession>A0AAV6K9E3</accession>
<reference evidence="1" key="1">
    <citation type="submission" date="2020-08" db="EMBL/GenBank/DDBJ databases">
        <title>Plant Genome Project.</title>
        <authorList>
            <person name="Zhang R.-G."/>
        </authorList>
    </citation>
    <scope>NUCLEOTIDE SEQUENCE</scope>
    <source>
        <strain evidence="1">WSP0</strain>
        <tissue evidence="1">Leaf</tissue>
    </source>
</reference>
<gene>
    <name evidence="1" type="ORF">RHGRI_014375</name>
</gene>
<comment type="caution">
    <text evidence="1">The sequence shown here is derived from an EMBL/GenBank/DDBJ whole genome shotgun (WGS) entry which is preliminary data.</text>
</comment>
<dbReference type="EMBL" id="JACTNZ010000005">
    <property type="protein sequence ID" value="KAG5548975.1"/>
    <property type="molecule type" value="Genomic_DNA"/>
</dbReference>
<dbReference type="AlphaFoldDB" id="A0AAV6K9E3"/>
<organism evidence="1 2">
    <name type="scientific">Rhododendron griersonianum</name>
    <dbReference type="NCBI Taxonomy" id="479676"/>
    <lineage>
        <taxon>Eukaryota</taxon>
        <taxon>Viridiplantae</taxon>
        <taxon>Streptophyta</taxon>
        <taxon>Embryophyta</taxon>
        <taxon>Tracheophyta</taxon>
        <taxon>Spermatophyta</taxon>
        <taxon>Magnoliopsida</taxon>
        <taxon>eudicotyledons</taxon>
        <taxon>Gunneridae</taxon>
        <taxon>Pentapetalae</taxon>
        <taxon>asterids</taxon>
        <taxon>Ericales</taxon>
        <taxon>Ericaceae</taxon>
        <taxon>Ericoideae</taxon>
        <taxon>Rhodoreae</taxon>
        <taxon>Rhododendron</taxon>
    </lineage>
</organism>
<protein>
    <submittedName>
        <fullName evidence="1">Uncharacterized protein</fullName>
    </submittedName>
</protein>
<sequence length="80" mass="9155">MPSWTAFRWLDELNFSPPTTSIFRWPARLVSSYLTPPNWSHGLSAFSSPRWSPYNLINSSIFDGVCFHSVRGSFVQSVVM</sequence>
<evidence type="ECO:0000313" key="2">
    <source>
        <dbReference type="Proteomes" id="UP000823749"/>
    </source>
</evidence>
<proteinExistence type="predicted"/>